<gene>
    <name evidence="3" type="primary">rimP</name>
    <name evidence="6" type="ordered locus">RBRH_03643</name>
</gene>
<sequence length="216" mass="24088">MGVLAPIFFCRCRSASLSWRGWPDDAASQYCRLRAPRCTSVPGTAKQETGTRVARGPCCMRSNNVQLSELIENTVTGLGYELVDLERSGRGMLRVFIDQPAGIAIDDCEKVTRQLQHVLTVENIDYERLEVSSPGLDRPLKKRADFERFAGSEVMVTLKQPLGGRKSFRGILHAPNGDTIGLEFEGKDGPARLDFTLADMDRARLVPQVDFRSRKQ</sequence>
<reference evidence="6 7" key="1">
    <citation type="journal article" date="2011" name="J. Bacteriol.">
        <title>Complete genome sequence of Burkholderia rhizoxinica, an endosymbiont of Rhizopus microsporus.</title>
        <authorList>
            <person name="Lackner G."/>
            <person name="Moebius N."/>
            <person name="Partida-Martinez L."/>
            <person name="Hertweck C."/>
        </authorList>
    </citation>
    <scope>NUCLEOTIDE SEQUENCE [LARGE SCALE GENOMIC DNA]</scope>
    <source>
        <strain evidence="7">DSM 19002 / CIP 109453 / HKI 454</strain>
    </source>
</reference>
<evidence type="ECO:0000256" key="3">
    <source>
        <dbReference type="HAMAP-Rule" id="MF_01077"/>
    </source>
</evidence>
<protein>
    <recommendedName>
        <fullName evidence="3">Ribosome maturation factor RimP</fullName>
    </recommendedName>
</protein>
<proteinExistence type="inferred from homology"/>
<dbReference type="AlphaFoldDB" id="E5AQT1"/>
<dbReference type="Proteomes" id="UP000007437">
    <property type="component" value="Chromosome"/>
</dbReference>
<dbReference type="EMBL" id="FR687359">
    <property type="protein sequence ID" value="CBW74963.1"/>
    <property type="molecule type" value="Genomic_DNA"/>
</dbReference>
<keyword evidence="2 3" id="KW-0690">Ribosome biogenesis</keyword>
<dbReference type="NCBIfam" id="NF000929">
    <property type="entry name" value="PRK00092.2-1"/>
    <property type="match status" value="1"/>
</dbReference>
<feature type="domain" description="Ribosome maturation factor RimP N-terminal" evidence="4">
    <location>
        <begin position="70"/>
        <end position="137"/>
    </location>
</feature>
<dbReference type="HOGENOM" id="CLU_070525_1_0_4"/>
<dbReference type="InterPro" id="IPR036847">
    <property type="entry name" value="RimP_C_sf"/>
</dbReference>
<dbReference type="PANTHER" id="PTHR33867:SF1">
    <property type="entry name" value="RIBOSOME MATURATION FACTOR RIMP"/>
    <property type="match status" value="1"/>
</dbReference>
<dbReference type="Pfam" id="PF02576">
    <property type="entry name" value="RimP_N"/>
    <property type="match status" value="1"/>
</dbReference>
<comment type="similarity">
    <text evidence="3">Belongs to the RimP family.</text>
</comment>
<evidence type="ECO:0000259" key="4">
    <source>
        <dbReference type="Pfam" id="PF02576"/>
    </source>
</evidence>
<evidence type="ECO:0000259" key="5">
    <source>
        <dbReference type="Pfam" id="PF17384"/>
    </source>
</evidence>
<accession>E5AQT1</accession>
<dbReference type="InterPro" id="IPR035956">
    <property type="entry name" value="RimP_N_sf"/>
</dbReference>
<dbReference type="STRING" id="882378.RBRH_03643"/>
<feature type="domain" description="Ribosome maturation factor RimP C-terminal" evidence="5">
    <location>
        <begin position="140"/>
        <end position="208"/>
    </location>
</feature>
<dbReference type="eggNOG" id="COG0779">
    <property type="taxonomic scope" value="Bacteria"/>
</dbReference>
<keyword evidence="1 3" id="KW-0963">Cytoplasm</keyword>
<dbReference type="Gene3D" id="2.30.30.180">
    <property type="entry name" value="Ribosome maturation factor RimP, C-terminal domain"/>
    <property type="match status" value="1"/>
</dbReference>
<dbReference type="Pfam" id="PF17384">
    <property type="entry name" value="DUF150_C"/>
    <property type="match status" value="1"/>
</dbReference>
<dbReference type="InterPro" id="IPR028989">
    <property type="entry name" value="RimP_N"/>
</dbReference>
<evidence type="ECO:0000256" key="2">
    <source>
        <dbReference type="ARBA" id="ARBA00022517"/>
    </source>
</evidence>
<dbReference type="KEGG" id="brh:RBRH_03643"/>
<dbReference type="Gene3D" id="3.30.300.70">
    <property type="entry name" value="RimP-like superfamily, N-terminal"/>
    <property type="match status" value="1"/>
</dbReference>
<dbReference type="CDD" id="cd01734">
    <property type="entry name" value="YlxS_C"/>
    <property type="match status" value="1"/>
</dbReference>
<comment type="function">
    <text evidence="3">Required for maturation of 30S ribosomal subunits.</text>
</comment>
<evidence type="ECO:0000313" key="6">
    <source>
        <dbReference type="EMBL" id="CBW74963.1"/>
    </source>
</evidence>
<comment type="subcellular location">
    <subcellularLocation>
        <location evidence="3">Cytoplasm</location>
    </subcellularLocation>
</comment>
<dbReference type="SUPFAM" id="SSF74942">
    <property type="entry name" value="YhbC-like, C-terminal domain"/>
    <property type="match status" value="1"/>
</dbReference>
<organism evidence="6 7">
    <name type="scientific">Mycetohabitans rhizoxinica (strain DSM 19002 / CIP 109453 / HKI 454)</name>
    <name type="common">Paraburkholderia rhizoxinica</name>
    <dbReference type="NCBI Taxonomy" id="882378"/>
    <lineage>
        <taxon>Bacteria</taxon>
        <taxon>Pseudomonadati</taxon>
        <taxon>Pseudomonadota</taxon>
        <taxon>Betaproteobacteria</taxon>
        <taxon>Burkholderiales</taxon>
        <taxon>Burkholderiaceae</taxon>
        <taxon>Mycetohabitans</taxon>
    </lineage>
</organism>
<dbReference type="InterPro" id="IPR028998">
    <property type="entry name" value="RimP_C"/>
</dbReference>
<dbReference type="GO" id="GO:0000028">
    <property type="term" value="P:ribosomal small subunit assembly"/>
    <property type="evidence" value="ECO:0007669"/>
    <property type="project" value="TreeGrafter"/>
</dbReference>
<dbReference type="GO" id="GO:0006412">
    <property type="term" value="P:translation"/>
    <property type="evidence" value="ECO:0007669"/>
    <property type="project" value="TreeGrafter"/>
</dbReference>
<dbReference type="SUPFAM" id="SSF75420">
    <property type="entry name" value="YhbC-like, N-terminal domain"/>
    <property type="match status" value="1"/>
</dbReference>
<evidence type="ECO:0000313" key="7">
    <source>
        <dbReference type="Proteomes" id="UP000007437"/>
    </source>
</evidence>
<dbReference type="PANTHER" id="PTHR33867">
    <property type="entry name" value="RIBOSOME MATURATION FACTOR RIMP"/>
    <property type="match status" value="1"/>
</dbReference>
<dbReference type="InterPro" id="IPR003728">
    <property type="entry name" value="Ribosome_maturation_RimP"/>
</dbReference>
<dbReference type="GO" id="GO:0005829">
    <property type="term" value="C:cytosol"/>
    <property type="evidence" value="ECO:0007669"/>
    <property type="project" value="TreeGrafter"/>
</dbReference>
<evidence type="ECO:0000256" key="1">
    <source>
        <dbReference type="ARBA" id="ARBA00022490"/>
    </source>
</evidence>
<dbReference type="HAMAP" id="MF_01077">
    <property type="entry name" value="RimP"/>
    <property type="match status" value="1"/>
</dbReference>
<name>E5AQT1_MYCRK</name>